<feature type="compositionally biased region" description="Basic residues" evidence="2">
    <location>
        <begin position="111"/>
        <end position="120"/>
    </location>
</feature>
<evidence type="ECO:0000256" key="2">
    <source>
        <dbReference type="SAM" id="MobiDB-lite"/>
    </source>
</evidence>
<evidence type="ECO:0000313" key="3">
    <source>
        <dbReference type="EMBL" id="MBN3276837.1"/>
    </source>
</evidence>
<evidence type="ECO:0000313" key="4">
    <source>
        <dbReference type="Proteomes" id="UP001166093"/>
    </source>
</evidence>
<feature type="compositionally biased region" description="Basic and acidic residues" evidence="2">
    <location>
        <begin position="80"/>
        <end position="91"/>
    </location>
</feature>
<feature type="non-terminal residue" evidence="3">
    <location>
        <position position="232"/>
    </location>
</feature>
<feature type="region of interest" description="Disordered" evidence="2">
    <location>
        <begin position="101"/>
        <end position="120"/>
    </location>
</feature>
<comment type="caution">
    <text evidence="3">The sequence shown here is derived from an EMBL/GenBank/DDBJ whole genome shotgun (WGS) entry which is preliminary data.</text>
</comment>
<feature type="coiled-coil region" evidence="1">
    <location>
        <begin position="176"/>
        <end position="228"/>
    </location>
</feature>
<proteinExistence type="predicted"/>
<evidence type="ECO:0000256" key="1">
    <source>
        <dbReference type="SAM" id="Coils"/>
    </source>
</evidence>
<feature type="compositionally biased region" description="Basic and acidic residues" evidence="2">
    <location>
        <begin position="1"/>
        <end position="12"/>
    </location>
</feature>
<organism evidence="3 4">
    <name type="scientific">Polyodon spathula</name>
    <name type="common">North American paddlefish</name>
    <name type="synonym">Squalus spathula</name>
    <dbReference type="NCBI Taxonomy" id="7913"/>
    <lineage>
        <taxon>Eukaryota</taxon>
        <taxon>Metazoa</taxon>
        <taxon>Chordata</taxon>
        <taxon>Craniata</taxon>
        <taxon>Vertebrata</taxon>
        <taxon>Euteleostomi</taxon>
        <taxon>Actinopterygii</taxon>
        <taxon>Chondrostei</taxon>
        <taxon>Acipenseriformes</taxon>
        <taxon>Polyodontidae</taxon>
        <taxon>Polyodon</taxon>
    </lineage>
</organism>
<protein>
    <submittedName>
        <fullName evidence="3">CD2AP protein</fullName>
    </submittedName>
</protein>
<reference evidence="3" key="1">
    <citation type="journal article" date="2021" name="Cell">
        <title>Tracing the genetic footprints of vertebrate landing in non-teleost ray-finned fishes.</title>
        <authorList>
            <person name="Bi X."/>
            <person name="Wang K."/>
            <person name="Yang L."/>
            <person name="Pan H."/>
            <person name="Jiang H."/>
            <person name="Wei Q."/>
            <person name="Fang M."/>
            <person name="Yu H."/>
            <person name="Zhu C."/>
            <person name="Cai Y."/>
            <person name="He Y."/>
            <person name="Gan X."/>
            <person name="Zeng H."/>
            <person name="Yu D."/>
            <person name="Zhu Y."/>
            <person name="Jiang H."/>
            <person name="Qiu Q."/>
            <person name="Yang H."/>
            <person name="Zhang Y.E."/>
            <person name="Wang W."/>
            <person name="Zhu M."/>
            <person name="He S."/>
            <person name="Zhang G."/>
        </authorList>
    </citation>
    <scope>NUCLEOTIDE SEQUENCE</scope>
    <source>
        <strain evidence="3">Pddl_001</strain>
    </source>
</reference>
<keyword evidence="4" id="KW-1185">Reference proteome</keyword>
<feature type="region of interest" description="Disordered" evidence="2">
    <location>
        <begin position="134"/>
        <end position="169"/>
    </location>
</feature>
<gene>
    <name evidence="3" type="primary">Cd2ap</name>
    <name evidence="3" type="ORF">GTO93_0020153</name>
</gene>
<accession>A0ABS2XRB8</accession>
<dbReference type="EMBL" id="JAAWVQ010063076">
    <property type="protein sequence ID" value="MBN3276837.1"/>
    <property type="molecule type" value="Genomic_DNA"/>
</dbReference>
<keyword evidence="1" id="KW-0175">Coiled coil</keyword>
<sequence>MNIKNCSDHSKPEAAPLKAPFAADGVVLTDETKNLRSDPSSKQLLPPLKKVPPPVKNKPVKNLPNKTNGENTPLSPKPTEMVKEKAKETDSVHIEDVAVSSDKLSHPTANRAKHQGRRPPSHLVIHKTTVEKPLFSPVTPKNDHAENDQTASRFPRVASPLKAVPSQSIPETHENIAELKAEIRDLSLGLALLRNQHVRDIEDLKKEMKAEAAKRVALQEEVEMLRNSVNQH</sequence>
<feature type="non-terminal residue" evidence="3">
    <location>
        <position position="1"/>
    </location>
</feature>
<feature type="region of interest" description="Disordered" evidence="2">
    <location>
        <begin position="1"/>
        <end position="91"/>
    </location>
</feature>
<name>A0ABS2XRB8_POLSP</name>
<dbReference type="Proteomes" id="UP001166093">
    <property type="component" value="Unassembled WGS sequence"/>
</dbReference>